<sequence>MKRIEQIRTNTQKEAQVIFDQFQQAMSKLMNEQIQAELATGRTNVILYQLYLHDAFNCDEGLQEALTVLEEAYDISQVETLTIYHAQF</sequence>
<dbReference type="RefSeq" id="WP_126599254.1">
    <property type="nucleotide sequence ID" value="NZ_LR134510.1"/>
</dbReference>
<accession>A0A448TTZ5</accession>
<evidence type="ECO:0000313" key="2">
    <source>
        <dbReference type="Proteomes" id="UP000279799"/>
    </source>
</evidence>
<dbReference type="KEGG" id="adp:NCTC12871_00828"/>
<protein>
    <submittedName>
        <fullName evidence="1">Uncharacterized protein</fullName>
    </submittedName>
</protein>
<dbReference type="EMBL" id="LR134510">
    <property type="protein sequence ID" value="VEJ09375.1"/>
    <property type="molecule type" value="Genomic_DNA"/>
</dbReference>
<evidence type="ECO:0000313" key="1">
    <source>
        <dbReference type="EMBL" id="VEJ09375.1"/>
    </source>
</evidence>
<organism evidence="1 2">
    <name type="scientific">Actinobacillus delphinicola</name>
    <dbReference type="NCBI Taxonomy" id="51161"/>
    <lineage>
        <taxon>Bacteria</taxon>
        <taxon>Pseudomonadati</taxon>
        <taxon>Pseudomonadota</taxon>
        <taxon>Gammaproteobacteria</taxon>
        <taxon>Pasteurellales</taxon>
        <taxon>Pasteurellaceae</taxon>
        <taxon>Actinobacillus</taxon>
    </lineage>
</organism>
<keyword evidence="2" id="KW-1185">Reference proteome</keyword>
<dbReference type="AlphaFoldDB" id="A0A448TTZ5"/>
<gene>
    <name evidence="1" type="ORF">NCTC12871_00828</name>
</gene>
<dbReference type="Proteomes" id="UP000279799">
    <property type="component" value="Chromosome"/>
</dbReference>
<reference evidence="1 2" key="1">
    <citation type="submission" date="2018-12" db="EMBL/GenBank/DDBJ databases">
        <authorList>
            <consortium name="Pathogen Informatics"/>
        </authorList>
    </citation>
    <scope>NUCLEOTIDE SEQUENCE [LARGE SCALE GENOMIC DNA]</scope>
    <source>
        <strain evidence="1 2">NCTC12871</strain>
    </source>
</reference>
<proteinExistence type="predicted"/>
<name>A0A448TTZ5_9PAST</name>